<name>A0A6A6L2Y4_HEVBR</name>
<organism evidence="1 2">
    <name type="scientific">Hevea brasiliensis</name>
    <name type="common">Para rubber tree</name>
    <name type="synonym">Siphonia brasiliensis</name>
    <dbReference type="NCBI Taxonomy" id="3981"/>
    <lineage>
        <taxon>Eukaryota</taxon>
        <taxon>Viridiplantae</taxon>
        <taxon>Streptophyta</taxon>
        <taxon>Embryophyta</taxon>
        <taxon>Tracheophyta</taxon>
        <taxon>Spermatophyta</taxon>
        <taxon>Magnoliopsida</taxon>
        <taxon>eudicotyledons</taxon>
        <taxon>Gunneridae</taxon>
        <taxon>Pentapetalae</taxon>
        <taxon>rosids</taxon>
        <taxon>fabids</taxon>
        <taxon>Malpighiales</taxon>
        <taxon>Euphorbiaceae</taxon>
        <taxon>Crotonoideae</taxon>
        <taxon>Micrandreae</taxon>
        <taxon>Hevea</taxon>
    </lineage>
</organism>
<reference evidence="1 2" key="1">
    <citation type="journal article" date="2020" name="Mol. Plant">
        <title>The Chromosome-Based Rubber Tree Genome Provides New Insights into Spurge Genome Evolution and Rubber Biosynthesis.</title>
        <authorList>
            <person name="Liu J."/>
            <person name="Shi C."/>
            <person name="Shi C.C."/>
            <person name="Li W."/>
            <person name="Zhang Q.J."/>
            <person name="Zhang Y."/>
            <person name="Li K."/>
            <person name="Lu H.F."/>
            <person name="Shi C."/>
            <person name="Zhu S.T."/>
            <person name="Xiao Z.Y."/>
            <person name="Nan H."/>
            <person name="Yue Y."/>
            <person name="Zhu X.G."/>
            <person name="Wu Y."/>
            <person name="Hong X.N."/>
            <person name="Fan G.Y."/>
            <person name="Tong Y."/>
            <person name="Zhang D."/>
            <person name="Mao C.L."/>
            <person name="Liu Y.L."/>
            <person name="Hao S.J."/>
            <person name="Liu W.Q."/>
            <person name="Lv M.Q."/>
            <person name="Zhang H.B."/>
            <person name="Liu Y."/>
            <person name="Hu-Tang G.R."/>
            <person name="Wang J.P."/>
            <person name="Wang J.H."/>
            <person name="Sun Y.H."/>
            <person name="Ni S.B."/>
            <person name="Chen W.B."/>
            <person name="Zhang X.C."/>
            <person name="Jiao Y.N."/>
            <person name="Eichler E.E."/>
            <person name="Li G.H."/>
            <person name="Liu X."/>
            <person name="Gao L.Z."/>
        </authorList>
    </citation>
    <scope>NUCLEOTIDE SEQUENCE [LARGE SCALE GENOMIC DNA]</scope>
    <source>
        <strain evidence="2">cv. GT1</strain>
        <tissue evidence="1">Leaf</tissue>
    </source>
</reference>
<proteinExistence type="predicted"/>
<evidence type="ECO:0000313" key="2">
    <source>
        <dbReference type="Proteomes" id="UP000467840"/>
    </source>
</evidence>
<accession>A0A6A6L2Y4</accession>
<comment type="caution">
    <text evidence="1">The sequence shown here is derived from an EMBL/GenBank/DDBJ whole genome shotgun (WGS) entry which is preliminary data.</text>
</comment>
<sequence length="215" mass="23349">MIDEVGLPSLPLGHMSCSPASFLATLDASIGYVPGSSLSNWIMIRVVGGKFIPNGHTISTHIMGTFRERQDATGTGLSKHTGGFRSTVEHSLKMAMVATAIADTTSNSQDDDSQKISVNMNRLCLAIVGGEKKQRMCGLGSHASTLYPDSFNSSAISCKTATVIDHIADECIRVLEEEIVHARKIKSEFSSNALRRRYRVSGNRVKSSFALCRRR</sequence>
<protein>
    <submittedName>
        <fullName evidence="1">Uncharacterized protein</fullName>
    </submittedName>
</protein>
<dbReference type="EMBL" id="JAAGAX010000013">
    <property type="protein sequence ID" value="KAF2294765.1"/>
    <property type="molecule type" value="Genomic_DNA"/>
</dbReference>
<evidence type="ECO:0000313" key="1">
    <source>
        <dbReference type="EMBL" id="KAF2294765.1"/>
    </source>
</evidence>
<dbReference type="Proteomes" id="UP000467840">
    <property type="component" value="Chromosome 7"/>
</dbReference>
<dbReference type="AlphaFoldDB" id="A0A6A6L2Y4"/>
<gene>
    <name evidence="1" type="ORF">GH714_016582</name>
</gene>
<keyword evidence="2" id="KW-1185">Reference proteome</keyword>